<evidence type="ECO:0000313" key="2">
    <source>
        <dbReference type="EMBL" id="KAF6828839.1"/>
    </source>
</evidence>
<organism evidence="2 3">
    <name type="scientific">Colletotrichum plurivorum</name>
    <dbReference type="NCBI Taxonomy" id="2175906"/>
    <lineage>
        <taxon>Eukaryota</taxon>
        <taxon>Fungi</taxon>
        <taxon>Dikarya</taxon>
        <taxon>Ascomycota</taxon>
        <taxon>Pezizomycotina</taxon>
        <taxon>Sordariomycetes</taxon>
        <taxon>Hypocreomycetidae</taxon>
        <taxon>Glomerellales</taxon>
        <taxon>Glomerellaceae</taxon>
        <taxon>Colletotrichum</taxon>
        <taxon>Colletotrichum orchidearum species complex</taxon>
    </lineage>
</organism>
<sequence>MVHTVLTARNGEFVVDQPTPPVPDNGTTKPWEPPFAIPIQGGYLDQETTRTLDTVFSDASGTLISGDYLDDFSKIVVKALGSYLVRNFGDPDSEDCILEERRRIVSFTSAQLVSMENRLNVGQDSNTAAFPADWLPPMQAVIIDNSRRRLVQSRPVTYAIIGILGFVVILNFLDAGLQYFPAFRKALTILPARY</sequence>
<dbReference type="AlphaFoldDB" id="A0A8H6KCB3"/>
<feature type="transmembrane region" description="Helical" evidence="1">
    <location>
        <begin position="156"/>
        <end position="173"/>
    </location>
</feature>
<dbReference type="Proteomes" id="UP000654918">
    <property type="component" value="Unassembled WGS sequence"/>
</dbReference>
<keyword evidence="1" id="KW-1133">Transmembrane helix</keyword>
<accession>A0A8H6KCB3</accession>
<keyword evidence="1" id="KW-0472">Membrane</keyword>
<protein>
    <submittedName>
        <fullName evidence="2">Uncharacterized protein</fullName>
    </submittedName>
</protein>
<keyword evidence="3" id="KW-1185">Reference proteome</keyword>
<reference evidence="2" key="1">
    <citation type="journal article" date="2020" name="Phytopathology">
        <title>Genome Sequence Resources of Colletotrichum truncatum, C. plurivorum, C. musicola, and C. sojae: Four Species Pathogenic to Soybean (Glycine max).</title>
        <authorList>
            <person name="Rogerio F."/>
            <person name="Boufleur T.R."/>
            <person name="Ciampi-Guillardi M."/>
            <person name="Sukno S.A."/>
            <person name="Thon M.R."/>
            <person name="Massola Junior N.S."/>
            <person name="Baroncelli R."/>
        </authorList>
    </citation>
    <scope>NUCLEOTIDE SEQUENCE</scope>
    <source>
        <strain evidence="2">LFN00145</strain>
    </source>
</reference>
<name>A0A8H6KCB3_9PEZI</name>
<keyword evidence="1" id="KW-0812">Transmembrane</keyword>
<evidence type="ECO:0000313" key="3">
    <source>
        <dbReference type="Proteomes" id="UP000654918"/>
    </source>
</evidence>
<evidence type="ECO:0000256" key="1">
    <source>
        <dbReference type="SAM" id="Phobius"/>
    </source>
</evidence>
<comment type="caution">
    <text evidence="2">The sequence shown here is derived from an EMBL/GenBank/DDBJ whole genome shotgun (WGS) entry which is preliminary data.</text>
</comment>
<dbReference type="EMBL" id="WIGO01000116">
    <property type="protein sequence ID" value="KAF6828839.1"/>
    <property type="molecule type" value="Genomic_DNA"/>
</dbReference>
<proteinExistence type="predicted"/>
<gene>
    <name evidence="2" type="ORF">CPLU01_08277</name>
</gene>